<dbReference type="SUPFAM" id="SSF103088">
    <property type="entry name" value="OmpA-like"/>
    <property type="match status" value="1"/>
</dbReference>
<dbReference type="AlphaFoldDB" id="A0A6P1NVY0"/>
<keyword evidence="2" id="KW-1185">Reference proteome</keyword>
<dbReference type="SMART" id="SM00028">
    <property type="entry name" value="TPR"/>
    <property type="match status" value="2"/>
</dbReference>
<gene>
    <name evidence="1" type="ORF">GU926_01215</name>
</gene>
<dbReference type="KEGG" id="nib:GU926_01215"/>
<evidence type="ECO:0008006" key="3">
    <source>
        <dbReference type="Google" id="ProtNLM"/>
    </source>
</evidence>
<reference evidence="1 2" key="1">
    <citation type="submission" date="2020-01" db="EMBL/GenBank/DDBJ databases">
        <authorList>
            <person name="Kim M."/>
        </authorList>
    </citation>
    <scope>NUCLEOTIDE SEQUENCE [LARGE SCALE GENOMIC DNA]</scope>
    <source>
        <strain evidence="1 2">BT10</strain>
    </source>
</reference>
<dbReference type="Proteomes" id="UP000464214">
    <property type="component" value="Chromosome"/>
</dbReference>
<proteinExistence type="predicted"/>
<dbReference type="InterPro" id="IPR019734">
    <property type="entry name" value="TPR_rpt"/>
</dbReference>
<dbReference type="EMBL" id="CP047897">
    <property type="protein sequence ID" value="QHL86138.1"/>
    <property type="molecule type" value="Genomic_DNA"/>
</dbReference>
<organism evidence="1 2">
    <name type="scientific">Nibribacter ruber</name>
    <dbReference type="NCBI Taxonomy" id="2698458"/>
    <lineage>
        <taxon>Bacteria</taxon>
        <taxon>Pseudomonadati</taxon>
        <taxon>Bacteroidota</taxon>
        <taxon>Cytophagia</taxon>
        <taxon>Cytophagales</taxon>
        <taxon>Hymenobacteraceae</taxon>
        <taxon>Nibribacter</taxon>
    </lineage>
</organism>
<protein>
    <recommendedName>
        <fullName evidence="3">Tetratricopeptide repeat protein</fullName>
    </recommendedName>
</protein>
<evidence type="ECO:0000313" key="1">
    <source>
        <dbReference type="EMBL" id="QHL86138.1"/>
    </source>
</evidence>
<dbReference type="Gene3D" id="1.25.40.10">
    <property type="entry name" value="Tetratricopeptide repeat domain"/>
    <property type="match status" value="1"/>
</dbReference>
<accession>A0A6P1NVY0</accession>
<dbReference type="InterPro" id="IPR011990">
    <property type="entry name" value="TPR-like_helical_dom_sf"/>
</dbReference>
<dbReference type="RefSeq" id="WP_160688259.1">
    <property type="nucleotide sequence ID" value="NZ_CP047897.1"/>
</dbReference>
<evidence type="ECO:0000313" key="2">
    <source>
        <dbReference type="Proteomes" id="UP000464214"/>
    </source>
</evidence>
<sequence length="596" mass="67478">MPQLFLRSTQTVLVLLLLCASSGCTFSKLAKKLERQQTLTVDPKVLMTRGQLVPVEVKAEVPQHLLKEDYRYGIRIYYKNSKDVQEHVGSLGFDFGEYNFADGKAYMQRSFGFPYTPSKARGNLMAQGVLTNPKGKVRYTKPVILAPGIRTTATLVKHAFAAEYMPGEYKNESKDPLTFTIFFDQGSANLRQAEGTNIKLLDDFILSNKKTSKVEILGVHSPEKEETSERHLAAKRASALEKYIKQKLNAESYVNNPKEVAFAVTSRQLQWDTFLERIQNSALPKDQIAQITNIVQSKGTFAEKEEQLRTLPAYEYLEMYVYPVLRYAQVTVDYVPNPRKDYEIYLLARKIVENKTNTDQLTPEEMQYAATLTPLLAEKKKMYEIAVATHMQWRALNNLGMIYLEQAQKELKPKAKQSLLENAILNFRYAAHRQPTAQLFYNLAIAHHQHGDELEALHNYNYGVRLGGPLPVLHQLFTDKAALELEVGQYDDAAASLAYAGEGHAAQFNRALLYFLKENYEGATSHAQKVLEQKPYDAATHYLLAVIGARTKNEALITQHLKLAVQADASLAGKAIEDLEFRDYHKTPAFNNGLHK</sequence>
<dbReference type="Gene3D" id="3.30.1330.60">
    <property type="entry name" value="OmpA-like domain"/>
    <property type="match status" value="1"/>
</dbReference>
<dbReference type="PROSITE" id="PS51257">
    <property type="entry name" value="PROKAR_LIPOPROTEIN"/>
    <property type="match status" value="1"/>
</dbReference>
<dbReference type="InterPro" id="IPR036737">
    <property type="entry name" value="OmpA-like_sf"/>
</dbReference>
<name>A0A6P1NVY0_9BACT</name>
<dbReference type="SUPFAM" id="SSF48452">
    <property type="entry name" value="TPR-like"/>
    <property type="match status" value="1"/>
</dbReference>